<evidence type="ECO:0000256" key="1">
    <source>
        <dbReference type="SAM" id="MobiDB-lite"/>
    </source>
</evidence>
<gene>
    <name evidence="2" type="ORF">J1N35_035352</name>
</gene>
<evidence type="ECO:0000313" key="3">
    <source>
        <dbReference type="Proteomes" id="UP000828251"/>
    </source>
</evidence>
<accession>A0A9D3UTU0</accession>
<protein>
    <submittedName>
        <fullName evidence="2">Uncharacterized protein</fullName>
    </submittedName>
</protein>
<feature type="compositionally biased region" description="Basic and acidic residues" evidence="1">
    <location>
        <begin position="304"/>
        <end position="316"/>
    </location>
</feature>
<organism evidence="2 3">
    <name type="scientific">Gossypium stocksii</name>
    <dbReference type="NCBI Taxonomy" id="47602"/>
    <lineage>
        <taxon>Eukaryota</taxon>
        <taxon>Viridiplantae</taxon>
        <taxon>Streptophyta</taxon>
        <taxon>Embryophyta</taxon>
        <taxon>Tracheophyta</taxon>
        <taxon>Spermatophyta</taxon>
        <taxon>Magnoliopsida</taxon>
        <taxon>eudicotyledons</taxon>
        <taxon>Gunneridae</taxon>
        <taxon>Pentapetalae</taxon>
        <taxon>rosids</taxon>
        <taxon>malvids</taxon>
        <taxon>Malvales</taxon>
        <taxon>Malvaceae</taxon>
        <taxon>Malvoideae</taxon>
        <taxon>Gossypium</taxon>
    </lineage>
</organism>
<sequence>MDKNRQKVQNSNSTKVSYKSMLTGALLTPSQNVFLEEEFALLDGDVVTEVLDGVSSITFSNRVQEYIGHKMAKTIIVKLLGRRIGLPLPSLSNWAVDWNSGQIGCPHCQCSSGMVRVASGECRYKEASGVKSANQWKIEREDLAKIGGNNGGEYGIQRNGNIKLIWAAGMLDSKRPLGLISMGKSNQRDKSKKVVVESRLKKRFRPLRPSNSGKGFRPMFGNRIFDNGVNMGLKLVVNNLENSVIQSINVSTKMDKGKHKTVRIVENQISDSLNRKENGIFNFKDMVELSTVMEDFVHNLEQRANKTPMEDDKLSGEEVMEDESDYYDKVNS</sequence>
<evidence type="ECO:0000313" key="2">
    <source>
        <dbReference type="EMBL" id="KAH1057287.1"/>
    </source>
</evidence>
<dbReference type="EMBL" id="JAIQCV010000010">
    <property type="protein sequence ID" value="KAH1057287.1"/>
    <property type="molecule type" value="Genomic_DNA"/>
</dbReference>
<proteinExistence type="predicted"/>
<keyword evidence="3" id="KW-1185">Reference proteome</keyword>
<dbReference type="Proteomes" id="UP000828251">
    <property type="component" value="Unassembled WGS sequence"/>
</dbReference>
<name>A0A9D3UTU0_9ROSI</name>
<comment type="caution">
    <text evidence="2">The sequence shown here is derived from an EMBL/GenBank/DDBJ whole genome shotgun (WGS) entry which is preliminary data.</text>
</comment>
<reference evidence="2 3" key="1">
    <citation type="journal article" date="2021" name="Plant Biotechnol. J.">
        <title>Multi-omics assisted identification of the key and species-specific regulatory components of drought-tolerant mechanisms in Gossypium stocksii.</title>
        <authorList>
            <person name="Yu D."/>
            <person name="Ke L."/>
            <person name="Zhang D."/>
            <person name="Wu Y."/>
            <person name="Sun Y."/>
            <person name="Mei J."/>
            <person name="Sun J."/>
            <person name="Sun Y."/>
        </authorList>
    </citation>
    <scope>NUCLEOTIDE SEQUENCE [LARGE SCALE GENOMIC DNA]</scope>
    <source>
        <strain evidence="3">cv. E1</strain>
        <tissue evidence="2">Leaf</tissue>
    </source>
</reference>
<feature type="region of interest" description="Disordered" evidence="1">
    <location>
        <begin position="304"/>
        <end position="332"/>
    </location>
</feature>
<dbReference type="OrthoDB" id="10592223at2759"/>
<dbReference type="AlphaFoldDB" id="A0A9D3UTU0"/>